<name>A0ABR3XIE2_9PEZI</name>
<evidence type="ECO:0000256" key="2">
    <source>
        <dbReference type="ARBA" id="ARBA00022801"/>
    </source>
</evidence>
<dbReference type="Gene3D" id="3.40.50.850">
    <property type="entry name" value="Isochorismatase-like"/>
    <property type="match status" value="1"/>
</dbReference>
<evidence type="ECO:0000313" key="4">
    <source>
        <dbReference type="EMBL" id="KAL1875718.1"/>
    </source>
</evidence>
<dbReference type="InterPro" id="IPR000868">
    <property type="entry name" value="Isochorismatase-like_dom"/>
</dbReference>
<keyword evidence="2" id="KW-0378">Hydrolase</keyword>
<comment type="caution">
    <text evidence="4">The sequence shown here is derived from an EMBL/GenBank/DDBJ whole genome shotgun (WGS) entry which is preliminary data.</text>
</comment>
<dbReference type="PANTHER" id="PTHR43540:SF15">
    <property type="entry name" value="BLR5631 PROTEIN"/>
    <property type="match status" value="1"/>
</dbReference>
<keyword evidence="5" id="KW-1185">Reference proteome</keyword>
<dbReference type="CDD" id="cd01014">
    <property type="entry name" value="nicotinamidase_related"/>
    <property type="match status" value="1"/>
</dbReference>
<dbReference type="Proteomes" id="UP001586593">
    <property type="component" value="Unassembled WGS sequence"/>
</dbReference>
<reference evidence="4 5" key="1">
    <citation type="journal article" date="2024" name="Commun. Biol.">
        <title>Comparative genomic analysis of thermophilic fungi reveals convergent evolutionary adaptations and gene losses.</title>
        <authorList>
            <person name="Steindorff A.S."/>
            <person name="Aguilar-Pontes M.V."/>
            <person name="Robinson A.J."/>
            <person name="Andreopoulos B."/>
            <person name="LaButti K."/>
            <person name="Kuo A."/>
            <person name="Mondo S."/>
            <person name="Riley R."/>
            <person name="Otillar R."/>
            <person name="Haridas S."/>
            <person name="Lipzen A."/>
            <person name="Grimwood J."/>
            <person name="Schmutz J."/>
            <person name="Clum A."/>
            <person name="Reid I.D."/>
            <person name="Moisan M.C."/>
            <person name="Butler G."/>
            <person name="Nguyen T.T.M."/>
            <person name="Dewar K."/>
            <person name="Conant G."/>
            <person name="Drula E."/>
            <person name="Henrissat B."/>
            <person name="Hansel C."/>
            <person name="Singer S."/>
            <person name="Hutchinson M.I."/>
            <person name="de Vries R.P."/>
            <person name="Natvig D.O."/>
            <person name="Powell A.J."/>
            <person name="Tsang A."/>
            <person name="Grigoriev I.V."/>
        </authorList>
    </citation>
    <scope>NUCLEOTIDE SEQUENCE [LARGE SCALE GENOMIC DNA]</scope>
    <source>
        <strain evidence="4 5">ATCC 24622</strain>
    </source>
</reference>
<sequence length="190" mass="20341">MASARSLLGIASSNPTTDNSVLVIIDAQNEYAQGKLAVTNVSSSRAVIASLLERYRNAKAPIVHIVHVTPEGAPIFTPGTELAREFEELTPKEGESVVKKHFPGSFTETPLQDLLEETGRRSIVLVGYMAHVCVSTTARQGHERGWDVTVVEDGIGDRDIAGVGGAELTRVVLAELADFFATVVKSSKIV</sequence>
<dbReference type="InterPro" id="IPR036380">
    <property type="entry name" value="Isochorismatase-like_sf"/>
</dbReference>
<proteinExistence type="inferred from homology"/>
<evidence type="ECO:0000313" key="5">
    <source>
        <dbReference type="Proteomes" id="UP001586593"/>
    </source>
</evidence>
<comment type="similarity">
    <text evidence="1">Belongs to the isochorismatase family.</text>
</comment>
<protein>
    <recommendedName>
        <fullName evidence="3">Isochorismatase-like domain-containing protein</fullName>
    </recommendedName>
</protein>
<dbReference type="EMBL" id="JAZHXJ010000088">
    <property type="protein sequence ID" value="KAL1875718.1"/>
    <property type="molecule type" value="Genomic_DNA"/>
</dbReference>
<feature type="domain" description="Isochorismatase-like" evidence="3">
    <location>
        <begin position="20"/>
        <end position="185"/>
    </location>
</feature>
<organism evidence="4 5">
    <name type="scientific">Phialemonium thermophilum</name>
    <dbReference type="NCBI Taxonomy" id="223376"/>
    <lineage>
        <taxon>Eukaryota</taxon>
        <taxon>Fungi</taxon>
        <taxon>Dikarya</taxon>
        <taxon>Ascomycota</taxon>
        <taxon>Pezizomycotina</taxon>
        <taxon>Sordariomycetes</taxon>
        <taxon>Sordariomycetidae</taxon>
        <taxon>Cephalothecales</taxon>
        <taxon>Cephalothecaceae</taxon>
        <taxon>Phialemonium</taxon>
    </lineage>
</organism>
<dbReference type="SUPFAM" id="SSF52499">
    <property type="entry name" value="Isochorismatase-like hydrolases"/>
    <property type="match status" value="1"/>
</dbReference>
<dbReference type="InterPro" id="IPR050272">
    <property type="entry name" value="Isochorismatase-like_hydrls"/>
</dbReference>
<evidence type="ECO:0000259" key="3">
    <source>
        <dbReference type="Pfam" id="PF00857"/>
    </source>
</evidence>
<dbReference type="Pfam" id="PF00857">
    <property type="entry name" value="Isochorismatase"/>
    <property type="match status" value="1"/>
</dbReference>
<evidence type="ECO:0000256" key="1">
    <source>
        <dbReference type="ARBA" id="ARBA00006336"/>
    </source>
</evidence>
<gene>
    <name evidence="4" type="ORF">VTK73DRAFT_9907</name>
</gene>
<dbReference type="PANTHER" id="PTHR43540">
    <property type="entry name" value="PEROXYUREIDOACRYLATE/UREIDOACRYLATE AMIDOHYDROLASE-RELATED"/>
    <property type="match status" value="1"/>
</dbReference>
<accession>A0ABR3XIE2</accession>